<sequence>MRAVPDRSSQDAPPGAATADEPTAPRGASSTTITLCPDGPLLVRGDVELFDADGERVEPRRSTVALCRCGASAIKPFCDGTHKVNGFRSDV</sequence>
<dbReference type="Gene3D" id="3.40.5.90">
    <property type="entry name" value="CDGSH iron-sulfur domain, mitoNEET-type"/>
    <property type="match status" value="1"/>
</dbReference>
<keyword evidence="1" id="KW-0001">2Fe-2S</keyword>
<gene>
    <name evidence="7" type="ORF">JAV76_06770</name>
</gene>
<dbReference type="GO" id="GO:0046872">
    <property type="term" value="F:metal ion binding"/>
    <property type="evidence" value="ECO:0007669"/>
    <property type="project" value="UniProtKB-KW"/>
</dbReference>
<organism evidence="7 8">
    <name type="scientific">Sanguibacter suaedae</name>
    <dbReference type="NCBI Taxonomy" id="2795737"/>
    <lineage>
        <taxon>Bacteria</taxon>
        <taxon>Bacillati</taxon>
        <taxon>Actinomycetota</taxon>
        <taxon>Actinomycetes</taxon>
        <taxon>Micrococcales</taxon>
        <taxon>Sanguibacteraceae</taxon>
        <taxon>Sanguibacter</taxon>
    </lineage>
</organism>
<evidence type="ECO:0000256" key="3">
    <source>
        <dbReference type="ARBA" id="ARBA00023004"/>
    </source>
</evidence>
<dbReference type="EMBL" id="JAEINH010000004">
    <property type="protein sequence ID" value="MBI9114712.1"/>
    <property type="molecule type" value="Genomic_DNA"/>
</dbReference>
<keyword evidence="8" id="KW-1185">Reference proteome</keyword>
<evidence type="ECO:0000313" key="8">
    <source>
        <dbReference type="Proteomes" id="UP000602087"/>
    </source>
</evidence>
<keyword evidence="2" id="KW-0479">Metal-binding</keyword>
<proteinExistence type="predicted"/>
<evidence type="ECO:0000256" key="5">
    <source>
        <dbReference type="SAM" id="MobiDB-lite"/>
    </source>
</evidence>
<evidence type="ECO:0000313" key="7">
    <source>
        <dbReference type="EMBL" id="MBI9114712.1"/>
    </source>
</evidence>
<evidence type="ECO:0000256" key="1">
    <source>
        <dbReference type="ARBA" id="ARBA00022714"/>
    </source>
</evidence>
<feature type="region of interest" description="Disordered" evidence="5">
    <location>
        <begin position="1"/>
        <end position="35"/>
    </location>
</feature>
<dbReference type="SMART" id="SM00704">
    <property type="entry name" value="ZnF_CDGSH"/>
    <property type="match status" value="1"/>
</dbReference>
<dbReference type="AlphaFoldDB" id="A0A934IA53"/>
<evidence type="ECO:0000256" key="4">
    <source>
        <dbReference type="ARBA" id="ARBA00023014"/>
    </source>
</evidence>
<evidence type="ECO:0000256" key="2">
    <source>
        <dbReference type="ARBA" id="ARBA00022723"/>
    </source>
</evidence>
<reference evidence="7" key="1">
    <citation type="submission" date="2020-12" db="EMBL/GenBank/DDBJ databases">
        <title>Sanguibacter suaedae sp. nov., isolated from Suaeda aralocaspica.</title>
        <authorList>
            <person name="Ma Q."/>
        </authorList>
    </citation>
    <scope>NUCLEOTIDE SEQUENCE</scope>
    <source>
        <strain evidence="7">YZGR15</strain>
    </source>
</reference>
<feature type="domain" description="Iron-binding zinc finger CDGSH type" evidence="6">
    <location>
        <begin position="55"/>
        <end position="88"/>
    </location>
</feature>
<evidence type="ECO:0000259" key="6">
    <source>
        <dbReference type="SMART" id="SM00704"/>
    </source>
</evidence>
<comment type="caution">
    <text evidence="7">The sequence shown here is derived from an EMBL/GenBank/DDBJ whole genome shotgun (WGS) entry which is preliminary data.</text>
</comment>
<dbReference type="InterPro" id="IPR018967">
    <property type="entry name" value="FeS-contain_CDGSH-typ"/>
</dbReference>
<dbReference type="GO" id="GO:0005737">
    <property type="term" value="C:cytoplasm"/>
    <property type="evidence" value="ECO:0007669"/>
    <property type="project" value="UniProtKB-ARBA"/>
</dbReference>
<dbReference type="GO" id="GO:0051537">
    <property type="term" value="F:2 iron, 2 sulfur cluster binding"/>
    <property type="evidence" value="ECO:0007669"/>
    <property type="project" value="UniProtKB-KW"/>
</dbReference>
<dbReference type="Proteomes" id="UP000602087">
    <property type="component" value="Unassembled WGS sequence"/>
</dbReference>
<dbReference type="Pfam" id="PF09360">
    <property type="entry name" value="zf-CDGSH"/>
    <property type="match status" value="1"/>
</dbReference>
<protein>
    <submittedName>
        <fullName evidence="7">CDGSH iron-sulfur domain-containing protein</fullName>
    </submittedName>
</protein>
<dbReference type="InterPro" id="IPR042216">
    <property type="entry name" value="MitoNEET_CISD"/>
</dbReference>
<accession>A0A934IA53</accession>
<keyword evidence="4" id="KW-0411">Iron-sulfur</keyword>
<name>A0A934IA53_9MICO</name>
<keyword evidence="3" id="KW-0408">Iron</keyword>